<dbReference type="GO" id="GO:0004314">
    <property type="term" value="F:[acyl-carrier-protein] S-malonyltransferase activity"/>
    <property type="evidence" value="ECO:0007669"/>
    <property type="project" value="UniProtKB-EC"/>
</dbReference>
<dbReference type="Gene3D" id="3.30.70.250">
    <property type="entry name" value="Malonyl-CoA ACP transacylase, ACP-binding"/>
    <property type="match status" value="1"/>
</dbReference>
<dbReference type="InterPro" id="IPR016035">
    <property type="entry name" value="Acyl_Trfase/lysoPLipase"/>
</dbReference>
<comment type="similarity">
    <text evidence="7">Belongs to the fabD family.</text>
</comment>
<evidence type="ECO:0000256" key="8">
    <source>
        <dbReference type="PIRSR" id="PIRSR000446-1"/>
    </source>
</evidence>
<comment type="pathway">
    <text evidence="1">Lipid metabolism; fatty acid biosynthesis.</text>
</comment>
<evidence type="ECO:0000256" key="1">
    <source>
        <dbReference type="ARBA" id="ARBA00005194"/>
    </source>
</evidence>
<evidence type="ECO:0000313" key="11">
    <source>
        <dbReference type="Proteomes" id="UP000094023"/>
    </source>
</evidence>
<evidence type="ECO:0000256" key="6">
    <source>
        <dbReference type="ARBA" id="ARBA00048462"/>
    </source>
</evidence>
<dbReference type="InterPro" id="IPR050858">
    <property type="entry name" value="Mal-CoA-ACP_Trans/PKS_FabD"/>
</dbReference>
<keyword evidence="11" id="KW-1185">Reference proteome</keyword>
<dbReference type="Proteomes" id="UP000094023">
    <property type="component" value="Unassembled WGS sequence"/>
</dbReference>
<dbReference type="GO" id="GO:0006633">
    <property type="term" value="P:fatty acid biosynthetic process"/>
    <property type="evidence" value="ECO:0007669"/>
    <property type="project" value="UniProtKB-UniPathway"/>
</dbReference>
<dbReference type="PATRIC" id="fig|1354337.4.peg.1536"/>
<dbReference type="EC" id="2.3.1.39" evidence="2 7"/>
<accession>A0A198G191</accession>
<reference evidence="10 11" key="1">
    <citation type="submission" date="2016-04" db="EMBL/GenBank/DDBJ databases">
        <title>ATOL: Assembling a taxonomically balanced genome-scale reconstruction of the evolutionary history of the Enterobacteriaceae.</title>
        <authorList>
            <person name="Plunkett G.III."/>
            <person name="Neeno-Eckwall E.C."/>
            <person name="Glasner J.D."/>
            <person name="Perna N.T."/>
        </authorList>
    </citation>
    <scope>NUCLEOTIDE SEQUENCE [LARGE SCALE GENOMIC DNA]</scope>
    <source>
        <strain evidence="10 11">ATCC 19692</strain>
    </source>
</reference>
<feature type="domain" description="Malonyl-CoA:ACP transacylase (MAT)" evidence="9">
    <location>
        <begin position="16"/>
        <end position="303"/>
    </location>
</feature>
<dbReference type="InterPro" id="IPR014043">
    <property type="entry name" value="Acyl_transferase_dom"/>
</dbReference>
<dbReference type="AlphaFoldDB" id="A0A198G191"/>
<keyword evidence="5 7" id="KW-0012">Acyltransferase</keyword>
<dbReference type="SUPFAM" id="SSF52151">
    <property type="entry name" value="FabD/lysophospholipase-like"/>
    <property type="match status" value="1"/>
</dbReference>
<evidence type="ECO:0000313" key="10">
    <source>
        <dbReference type="EMBL" id="OAT30504.1"/>
    </source>
</evidence>
<dbReference type="InterPro" id="IPR024925">
    <property type="entry name" value="Malonyl_CoA-ACP_transAc"/>
</dbReference>
<proteinExistence type="inferred from homology"/>
<feature type="active site" evidence="8">
    <location>
        <position position="101"/>
    </location>
</feature>
<name>A0A198G191_9GAMM</name>
<evidence type="ECO:0000259" key="9">
    <source>
        <dbReference type="SMART" id="SM00827"/>
    </source>
</evidence>
<dbReference type="InterPro" id="IPR016036">
    <property type="entry name" value="Malonyl_transacylase_ACP-bd"/>
</dbReference>
<comment type="catalytic activity">
    <reaction evidence="6 7">
        <text>holo-[ACP] + malonyl-CoA = malonyl-[ACP] + CoA</text>
        <dbReference type="Rhea" id="RHEA:41792"/>
        <dbReference type="Rhea" id="RHEA-COMP:9623"/>
        <dbReference type="Rhea" id="RHEA-COMP:9685"/>
        <dbReference type="ChEBI" id="CHEBI:57287"/>
        <dbReference type="ChEBI" id="CHEBI:57384"/>
        <dbReference type="ChEBI" id="CHEBI:64479"/>
        <dbReference type="ChEBI" id="CHEBI:78449"/>
        <dbReference type="EC" id="2.3.1.39"/>
    </reaction>
</comment>
<dbReference type="PANTHER" id="PTHR42681:SF1">
    <property type="entry name" value="MALONYL-COA-ACYL CARRIER PROTEIN TRANSACYLASE, MITOCHONDRIAL"/>
    <property type="match status" value="1"/>
</dbReference>
<dbReference type="PANTHER" id="PTHR42681">
    <property type="entry name" value="MALONYL-COA-ACYL CARRIER PROTEIN TRANSACYLASE, MITOCHONDRIAL"/>
    <property type="match status" value="1"/>
</dbReference>
<evidence type="ECO:0000256" key="2">
    <source>
        <dbReference type="ARBA" id="ARBA00013258"/>
    </source>
</evidence>
<dbReference type="Gene3D" id="3.40.366.10">
    <property type="entry name" value="Malonyl-Coenzyme A Acyl Carrier Protein, domain 2"/>
    <property type="match status" value="1"/>
</dbReference>
<evidence type="ECO:0000256" key="4">
    <source>
        <dbReference type="ARBA" id="ARBA00022679"/>
    </source>
</evidence>
<comment type="caution">
    <text evidence="10">The sequence shown here is derived from an EMBL/GenBank/DDBJ whole genome shotgun (WGS) entry which is preliminary data.</text>
</comment>
<evidence type="ECO:0000256" key="5">
    <source>
        <dbReference type="ARBA" id="ARBA00023315"/>
    </source>
</evidence>
<feature type="active site" evidence="8">
    <location>
        <position position="209"/>
    </location>
</feature>
<evidence type="ECO:0000256" key="3">
    <source>
        <dbReference type="ARBA" id="ARBA00018953"/>
    </source>
</evidence>
<gene>
    <name evidence="10" type="ORF">M983_1503</name>
</gene>
<dbReference type="OrthoDB" id="9808564at2"/>
<dbReference type="PIRSF" id="PIRSF000446">
    <property type="entry name" value="Mct"/>
    <property type="match status" value="1"/>
</dbReference>
<sequence length="312" mass="35459">MLLTDIVSEQEGAVLLFPGQGTPYLGMGKNLYDLSQATQSVWDCASDISGFNVRQLCIRGPMSKLVETRYQQVAVTTINIASLLLFRERFSFNEVGYSGHSAGEYSALFAADVINLETLFKMINFRSSLMQELASCHKGIMYIVRNCSYDKLCELINEQDVGQAVNICCDNSDNQQVIGGDSFSVRKVINQLLKLKIEATKLAVNGAWHTILMDEGKEKLQYFLQDIQFSIPKKPLIMNFSAQFVAEVDTIKFNLVEQLTQTVRWKETMALWCQHGYQNYIEISEKKSLYYLAKNAFSLRDKNISHCHDYIL</sequence>
<evidence type="ECO:0000256" key="7">
    <source>
        <dbReference type="PIRNR" id="PIRNR000446"/>
    </source>
</evidence>
<dbReference type="UniPathway" id="UPA00094"/>
<keyword evidence="4 7" id="KW-0808">Transferase</keyword>
<protein>
    <recommendedName>
        <fullName evidence="3 7">Malonyl CoA-acyl carrier protein transacylase</fullName>
        <ecNumber evidence="2 7">2.3.1.39</ecNumber>
    </recommendedName>
</protein>
<dbReference type="SMART" id="SM00827">
    <property type="entry name" value="PKS_AT"/>
    <property type="match status" value="1"/>
</dbReference>
<dbReference type="RefSeq" id="WP_066749467.1">
    <property type="nucleotide sequence ID" value="NZ_LXEN01000068.1"/>
</dbReference>
<dbReference type="STRING" id="1354337.M983_1503"/>
<dbReference type="EMBL" id="LXEN01000068">
    <property type="protein sequence ID" value="OAT30504.1"/>
    <property type="molecule type" value="Genomic_DNA"/>
</dbReference>
<organism evidence="10 11">
    <name type="scientific">Proteus myxofaciens ATCC 19692</name>
    <dbReference type="NCBI Taxonomy" id="1354337"/>
    <lineage>
        <taxon>Bacteria</taxon>
        <taxon>Pseudomonadati</taxon>
        <taxon>Pseudomonadota</taxon>
        <taxon>Gammaproteobacteria</taxon>
        <taxon>Enterobacterales</taxon>
        <taxon>Morganellaceae</taxon>
        <taxon>Proteus</taxon>
    </lineage>
</organism>
<dbReference type="SUPFAM" id="SSF55048">
    <property type="entry name" value="Probable ACP-binding domain of malonyl-CoA ACP transacylase"/>
    <property type="match status" value="1"/>
</dbReference>
<dbReference type="InterPro" id="IPR001227">
    <property type="entry name" value="Ac_transferase_dom_sf"/>
</dbReference>
<dbReference type="Pfam" id="PF00698">
    <property type="entry name" value="Acyl_transf_1"/>
    <property type="match status" value="1"/>
</dbReference>